<evidence type="ECO:0000313" key="1">
    <source>
        <dbReference type="EMBL" id="KAJ1160227.1"/>
    </source>
</evidence>
<dbReference type="GO" id="GO:0072686">
    <property type="term" value="C:mitotic spindle"/>
    <property type="evidence" value="ECO:0007669"/>
    <property type="project" value="TreeGrafter"/>
</dbReference>
<dbReference type="EMBL" id="JANPWB010000008">
    <property type="protein sequence ID" value="KAJ1160227.1"/>
    <property type="molecule type" value="Genomic_DNA"/>
</dbReference>
<dbReference type="GO" id="GO:0005813">
    <property type="term" value="C:centrosome"/>
    <property type="evidence" value="ECO:0007669"/>
    <property type="project" value="TreeGrafter"/>
</dbReference>
<keyword evidence="2" id="KW-1185">Reference proteome</keyword>
<dbReference type="GO" id="GO:0005829">
    <property type="term" value="C:cytosol"/>
    <property type="evidence" value="ECO:0007669"/>
    <property type="project" value="TreeGrafter"/>
</dbReference>
<gene>
    <name evidence="1" type="ORF">NDU88_000729</name>
</gene>
<dbReference type="InterPro" id="IPR052855">
    <property type="entry name" value="CKAP2-like"/>
</dbReference>
<organism evidence="1 2">
    <name type="scientific">Pleurodeles waltl</name>
    <name type="common">Iberian ribbed newt</name>
    <dbReference type="NCBI Taxonomy" id="8319"/>
    <lineage>
        <taxon>Eukaryota</taxon>
        <taxon>Metazoa</taxon>
        <taxon>Chordata</taxon>
        <taxon>Craniata</taxon>
        <taxon>Vertebrata</taxon>
        <taxon>Euteleostomi</taxon>
        <taxon>Amphibia</taxon>
        <taxon>Batrachia</taxon>
        <taxon>Caudata</taxon>
        <taxon>Salamandroidea</taxon>
        <taxon>Salamandridae</taxon>
        <taxon>Pleurodelinae</taxon>
        <taxon>Pleurodeles</taxon>
    </lineage>
</organism>
<dbReference type="PANTHER" id="PTHR47078">
    <property type="entry name" value="CYTOSKELETON-ASSOCIATED PROTEIN 2-LIKE"/>
    <property type="match status" value="1"/>
</dbReference>
<dbReference type="AlphaFoldDB" id="A0AAV7S6H7"/>
<protein>
    <submittedName>
        <fullName evidence="1">Uncharacterized protein</fullName>
    </submittedName>
</protein>
<dbReference type="Proteomes" id="UP001066276">
    <property type="component" value="Chromosome 4_2"/>
</dbReference>
<comment type="caution">
    <text evidence="1">The sequence shown here is derived from an EMBL/GenBank/DDBJ whole genome shotgun (WGS) entry which is preliminary data.</text>
</comment>
<evidence type="ECO:0000313" key="2">
    <source>
        <dbReference type="Proteomes" id="UP001066276"/>
    </source>
</evidence>
<proteinExistence type="predicted"/>
<sequence length="137" mass="15065">MKTTGAWESAVEERHQRLLEYLAAKGKLKPPKHYLRDALNHPPAGVNAHQKENLHITSEKPKIGSTELGVSNNEAIIRDSLLKSKLIMNSCGAVPIEELGEAIFDIMKNTNEKSKVTFDLLLDEALTAATESDSCKA</sequence>
<name>A0AAV7S6H7_PLEWA</name>
<dbReference type="PANTHER" id="PTHR47078:SF1">
    <property type="entry name" value="CYTOSKELETON-ASSOCIATED PROTEIN 2-LIKE"/>
    <property type="match status" value="1"/>
</dbReference>
<accession>A0AAV7S6H7</accession>
<reference evidence="1" key="1">
    <citation type="journal article" date="2022" name="bioRxiv">
        <title>Sequencing and chromosome-scale assembly of the giantPleurodeles waltlgenome.</title>
        <authorList>
            <person name="Brown T."/>
            <person name="Elewa A."/>
            <person name="Iarovenko S."/>
            <person name="Subramanian E."/>
            <person name="Araus A.J."/>
            <person name="Petzold A."/>
            <person name="Susuki M."/>
            <person name="Suzuki K.-i.T."/>
            <person name="Hayashi T."/>
            <person name="Toyoda A."/>
            <person name="Oliveira C."/>
            <person name="Osipova E."/>
            <person name="Leigh N.D."/>
            <person name="Simon A."/>
            <person name="Yun M.H."/>
        </authorList>
    </citation>
    <scope>NUCLEOTIDE SEQUENCE</scope>
    <source>
        <strain evidence="1">20211129_DDA</strain>
        <tissue evidence="1">Liver</tissue>
    </source>
</reference>